<gene>
    <name evidence="1" type="ORF">JCGZ_24774</name>
</gene>
<protein>
    <submittedName>
        <fullName evidence="1">Uncharacterized protein</fullName>
    </submittedName>
</protein>
<keyword evidence="2" id="KW-1185">Reference proteome</keyword>
<evidence type="ECO:0000313" key="1">
    <source>
        <dbReference type="EMBL" id="KDP40775.1"/>
    </source>
</evidence>
<dbReference type="Gene3D" id="2.120.10.80">
    <property type="entry name" value="Kelch-type beta propeller"/>
    <property type="match status" value="1"/>
</dbReference>
<dbReference type="SUPFAM" id="SSF117281">
    <property type="entry name" value="Kelch motif"/>
    <property type="match status" value="1"/>
</dbReference>
<sequence length="458" mass="51836">MAKSSEGAGGLKHLLSDTESVQTEKRYLSHTHDKYVLISVVFDDNLWKSFWFRAHLSHQKDVSLKELRNSLSDGILLQPIKTLDYARESGTALTGSTVYIIGGQTDFNPVEVIYASDPDSPDSDEDEGFIAFTDRWEKLIEAREASIKGSDFMHKKVEAFDAMTGDPSIIPNMNRERKSCAAVSFRGKIYAFGGIHPGPLAPSQQLDVRYWGEVYDPDTFGWKFISAPPSDLLTDGPLFAVPLEDRGCILLFNYSFFSFRCRYYPATDSWVGEYSLDDMIDEYSLDESSTMMTKGGKGTTIGDWLLNESSLNFTREIIESPSFISYKDKHRKWECLPDMRNCLVYNNIVYWYNNYCGDIYAYDPSNSELLSAHILCDEVDIIPSTDRRNFTSGLPILVHLDGPLFSLVCLEADKLYFTKFTVLKDKDTEGQDILKATYVSFQFFRIDGPAGLIEAIAI</sequence>
<dbReference type="EMBL" id="KK914327">
    <property type="protein sequence ID" value="KDP40775.1"/>
    <property type="molecule type" value="Genomic_DNA"/>
</dbReference>
<organism evidence="1 2">
    <name type="scientific">Jatropha curcas</name>
    <name type="common">Barbados nut</name>
    <dbReference type="NCBI Taxonomy" id="180498"/>
    <lineage>
        <taxon>Eukaryota</taxon>
        <taxon>Viridiplantae</taxon>
        <taxon>Streptophyta</taxon>
        <taxon>Embryophyta</taxon>
        <taxon>Tracheophyta</taxon>
        <taxon>Spermatophyta</taxon>
        <taxon>Magnoliopsida</taxon>
        <taxon>eudicotyledons</taxon>
        <taxon>Gunneridae</taxon>
        <taxon>Pentapetalae</taxon>
        <taxon>rosids</taxon>
        <taxon>fabids</taxon>
        <taxon>Malpighiales</taxon>
        <taxon>Euphorbiaceae</taxon>
        <taxon>Crotonoideae</taxon>
        <taxon>Jatropheae</taxon>
        <taxon>Jatropha</taxon>
    </lineage>
</organism>
<dbReference type="InterPro" id="IPR006652">
    <property type="entry name" value="Kelch_1"/>
</dbReference>
<dbReference type="AlphaFoldDB" id="A0A067L8G5"/>
<name>A0A067L8G5_JATCU</name>
<dbReference type="Pfam" id="PF01344">
    <property type="entry name" value="Kelch_1"/>
    <property type="match status" value="1"/>
</dbReference>
<dbReference type="InterPro" id="IPR015915">
    <property type="entry name" value="Kelch-typ_b-propeller"/>
</dbReference>
<dbReference type="Proteomes" id="UP000027138">
    <property type="component" value="Unassembled WGS sequence"/>
</dbReference>
<reference evidence="1 2" key="1">
    <citation type="journal article" date="2014" name="PLoS ONE">
        <title>Global Analysis of Gene Expression Profiles in Physic Nut (Jatropha curcas L.) Seedlings Exposed to Salt Stress.</title>
        <authorList>
            <person name="Zhang L."/>
            <person name="Zhang C."/>
            <person name="Wu P."/>
            <person name="Chen Y."/>
            <person name="Li M."/>
            <person name="Jiang H."/>
            <person name="Wu G."/>
        </authorList>
    </citation>
    <scope>NUCLEOTIDE SEQUENCE [LARGE SCALE GENOMIC DNA]</scope>
    <source>
        <strain evidence="2">cv. GZQX0401</strain>
        <tissue evidence="1">Young leaves</tissue>
    </source>
</reference>
<accession>A0A067L8G5</accession>
<proteinExistence type="predicted"/>
<evidence type="ECO:0000313" key="2">
    <source>
        <dbReference type="Proteomes" id="UP000027138"/>
    </source>
</evidence>